<dbReference type="OrthoDB" id="9802510at2"/>
<dbReference type="GO" id="GO:0016491">
    <property type="term" value="F:oxidoreductase activity"/>
    <property type="evidence" value="ECO:0007669"/>
    <property type="project" value="UniProtKB-KW"/>
</dbReference>
<accession>A0A658QUM1</accession>
<dbReference type="RefSeq" id="WP_040050682.1">
    <property type="nucleotide sequence ID" value="NZ_FCNV02000002.1"/>
</dbReference>
<dbReference type="PANTHER" id="PTHR43673">
    <property type="entry name" value="NAD(P)H NITROREDUCTASE YDGI-RELATED"/>
    <property type="match status" value="1"/>
</dbReference>
<evidence type="ECO:0000313" key="5">
    <source>
        <dbReference type="Proteomes" id="UP000198263"/>
    </source>
</evidence>
<dbReference type="Proteomes" id="UP000198263">
    <property type="component" value="Unassembled WGS sequence"/>
</dbReference>
<evidence type="ECO:0000256" key="1">
    <source>
        <dbReference type="ARBA" id="ARBA00007118"/>
    </source>
</evidence>
<protein>
    <submittedName>
        <fullName evidence="4">Nitroreductase</fullName>
    </submittedName>
</protein>
<dbReference type="PANTHER" id="PTHR43673:SF10">
    <property type="entry name" value="NADH DEHYDROGENASE_NAD(P)H NITROREDUCTASE XCC3605-RELATED"/>
    <property type="match status" value="1"/>
</dbReference>
<name>A0A658QUM1_9BURK</name>
<dbReference type="Pfam" id="PF00881">
    <property type="entry name" value="Nitroreductase"/>
    <property type="match status" value="1"/>
</dbReference>
<feature type="domain" description="Nitroreductase" evidence="3">
    <location>
        <begin position="16"/>
        <end position="158"/>
    </location>
</feature>
<reference evidence="4 5" key="1">
    <citation type="submission" date="2016-01" db="EMBL/GenBank/DDBJ databases">
        <authorList>
            <person name="Peeters C."/>
        </authorList>
    </citation>
    <scope>NUCLEOTIDE SEQUENCE [LARGE SCALE GENOMIC DNA]</scope>
    <source>
        <strain evidence="4">LMG 29315</strain>
    </source>
</reference>
<dbReference type="SUPFAM" id="SSF55469">
    <property type="entry name" value="FMN-dependent nitroreductase-like"/>
    <property type="match status" value="1"/>
</dbReference>
<dbReference type="EMBL" id="FCNV02000002">
    <property type="protein sequence ID" value="SAL23369.1"/>
    <property type="molecule type" value="Genomic_DNA"/>
</dbReference>
<organism evidence="4 5">
    <name type="scientific">Caballeronia concitans</name>
    <dbReference type="NCBI Taxonomy" id="1777133"/>
    <lineage>
        <taxon>Bacteria</taxon>
        <taxon>Pseudomonadati</taxon>
        <taxon>Pseudomonadota</taxon>
        <taxon>Betaproteobacteria</taxon>
        <taxon>Burkholderiales</taxon>
        <taxon>Burkholderiaceae</taxon>
        <taxon>Caballeronia</taxon>
    </lineage>
</organism>
<dbReference type="AlphaFoldDB" id="A0A658QUM1"/>
<evidence type="ECO:0000259" key="3">
    <source>
        <dbReference type="Pfam" id="PF00881"/>
    </source>
</evidence>
<gene>
    <name evidence="4" type="ORF">AWB72_01702</name>
</gene>
<sequence length="201" mass="21859">MTHRPAPTDIAIHPLIAGRWSPRAYADRPVPHAQVVALLEAARWAPSAYNVQPWRFLVFEKSQDREAFDRAFALLVPFNQKWNEHAQVLIAVLADTLTAKGTVNPSASYDAGAAAMALLLQAHAQELAAHAMGGFDAIGLAKTFAIPERFAALSMISVAHHGDARALPAELAERELAPRARLPLEAIAHFGAWSDTAQHLR</sequence>
<dbReference type="Gene3D" id="3.40.109.10">
    <property type="entry name" value="NADH Oxidase"/>
    <property type="match status" value="1"/>
</dbReference>
<evidence type="ECO:0000256" key="2">
    <source>
        <dbReference type="ARBA" id="ARBA00023002"/>
    </source>
</evidence>
<keyword evidence="5" id="KW-1185">Reference proteome</keyword>
<comment type="caution">
    <text evidence="4">The sequence shown here is derived from an EMBL/GenBank/DDBJ whole genome shotgun (WGS) entry which is preliminary data.</text>
</comment>
<keyword evidence="2" id="KW-0560">Oxidoreductase</keyword>
<proteinExistence type="inferred from homology"/>
<dbReference type="InterPro" id="IPR029479">
    <property type="entry name" value="Nitroreductase"/>
</dbReference>
<comment type="similarity">
    <text evidence="1">Belongs to the nitroreductase family.</text>
</comment>
<dbReference type="InterPro" id="IPR000415">
    <property type="entry name" value="Nitroreductase-like"/>
</dbReference>
<evidence type="ECO:0000313" key="4">
    <source>
        <dbReference type="EMBL" id="SAL23369.1"/>
    </source>
</evidence>